<keyword evidence="6" id="KW-0472">Membrane</keyword>
<dbReference type="InterPro" id="IPR051906">
    <property type="entry name" value="TolC-like"/>
</dbReference>
<comment type="caution">
    <text evidence="8">The sequence shown here is derived from an EMBL/GenBank/DDBJ whole genome shotgun (WGS) entry which is preliminary data.</text>
</comment>
<gene>
    <name evidence="8" type="ORF">LX64_02770</name>
</gene>
<dbReference type="GO" id="GO:0015562">
    <property type="term" value="F:efflux transmembrane transporter activity"/>
    <property type="evidence" value="ECO:0007669"/>
    <property type="project" value="InterPro"/>
</dbReference>
<proteinExistence type="inferred from homology"/>
<dbReference type="EMBL" id="QLLL01000005">
    <property type="protein sequence ID" value="RAJ03893.1"/>
    <property type="molecule type" value="Genomic_DNA"/>
</dbReference>
<protein>
    <submittedName>
        <fullName evidence="8">Outer membrane protein</fullName>
    </submittedName>
</protein>
<dbReference type="SUPFAM" id="SSF56954">
    <property type="entry name" value="Outer membrane efflux proteins (OEP)"/>
    <property type="match status" value="1"/>
</dbReference>
<keyword evidence="7" id="KW-0998">Cell outer membrane</keyword>
<keyword evidence="4" id="KW-1134">Transmembrane beta strand</keyword>
<keyword evidence="3" id="KW-0813">Transport</keyword>
<organism evidence="8 9">
    <name type="scientific">Chitinophaga skermanii</name>
    <dbReference type="NCBI Taxonomy" id="331697"/>
    <lineage>
        <taxon>Bacteria</taxon>
        <taxon>Pseudomonadati</taxon>
        <taxon>Bacteroidota</taxon>
        <taxon>Chitinophagia</taxon>
        <taxon>Chitinophagales</taxon>
        <taxon>Chitinophagaceae</taxon>
        <taxon>Chitinophaga</taxon>
    </lineage>
</organism>
<dbReference type="Proteomes" id="UP000249547">
    <property type="component" value="Unassembled WGS sequence"/>
</dbReference>
<dbReference type="GO" id="GO:0015288">
    <property type="term" value="F:porin activity"/>
    <property type="evidence" value="ECO:0007669"/>
    <property type="project" value="TreeGrafter"/>
</dbReference>
<evidence type="ECO:0000256" key="7">
    <source>
        <dbReference type="ARBA" id="ARBA00023237"/>
    </source>
</evidence>
<sequence length="507" mass="57178">MPHLLINLPFIKKVQKVSYQLLYFCQVMKLQTLPKIITVALMVLCMQKTSVAQEKWSFQRCVDYALAHNIDIRQVEMDKRLAALRLKQAKWAQVPSVSGSVNSSLNNGRNINPATNVAENLSFFSSNFSVSAGVELFSWFKIRNQIKSYKKMEELNLMLLNRAQNDMGFNIANAFLQIILASETVKVNESQVRQAQAQLENTKKLVAAGSVSEANQADLEAQLARDSSTLITSKNNLVTSVLQIKALLNLDFETPFEPEIPGEIKNLPMLTLDQVAPEMVFSAALANHPLAKADQMRIESSEYDLKAAKAAMLPTISLFAGISSAYNSTTQQRVYDGTTTEVPIGFIKTTPQTEVYTTTQNFSSSKTPFGTQFDNNFGQNIGATLRIPLLNNWQLRGQVEQTRVQLEKNRLTFEGDKLTLRKDVYTAYANAETALDKYRNAIRIEESSAKAYDFATKRYNVGLLSSIEYLTTQTNLFKAQTDKLYALYDYIFKVKLLEFYRDQKITL</sequence>
<dbReference type="InterPro" id="IPR003423">
    <property type="entry name" value="OMP_efflux"/>
</dbReference>
<keyword evidence="5" id="KW-0812">Transmembrane</keyword>
<reference evidence="8 9" key="1">
    <citation type="submission" date="2018-06" db="EMBL/GenBank/DDBJ databases">
        <title>Genomic Encyclopedia of Archaeal and Bacterial Type Strains, Phase II (KMG-II): from individual species to whole genera.</title>
        <authorList>
            <person name="Goeker M."/>
        </authorList>
    </citation>
    <scope>NUCLEOTIDE SEQUENCE [LARGE SCALE GENOMIC DNA]</scope>
    <source>
        <strain evidence="8 9">DSM 23857</strain>
    </source>
</reference>
<keyword evidence="9" id="KW-1185">Reference proteome</keyword>
<dbReference type="Gene3D" id="1.20.1600.10">
    <property type="entry name" value="Outer membrane efflux proteins (OEP)"/>
    <property type="match status" value="1"/>
</dbReference>
<accession>A0A327QKL8</accession>
<name>A0A327QKL8_9BACT</name>
<evidence type="ECO:0000256" key="2">
    <source>
        <dbReference type="ARBA" id="ARBA00007613"/>
    </source>
</evidence>
<evidence type="ECO:0000256" key="1">
    <source>
        <dbReference type="ARBA" id="ARBA00004442"/>
    </source>
</evidence>
<evidence type="ECO:0000313" key="8">
    <source>
        <dbReference type="EMBL" id="RAJ03893.1"/>
    </source>
</evidence>
<evidence type="ECO:0000256" key="6">
    <source>
        <dbReference type="ARBA" id="ARBA00023136"/>
    </source>
</evidence>
<evidence type="ECO:0000313" key="9">
    <source>
        <dbReference type="Proteomes" id="UP000249547"/>
    </source>
</evidence>
<comment type="subcellular location">
    <subcellularLocation>
        <location evidence="1">Cell outer membrane</location>
    </subcellularLocation>
</comment>
<dbReference type="PANTHER" id="PTHR30026">
    <property type="entry name" value="OUTER MEMBRANE PROTEIN TOLC"/>
    <property type="match status" value="1"/>
</dbReference>
<evidence type="ECO:0000256" key="3">
    <source>
        <dbReference type="ARBA" id="ARBA00022448"/>
    </source>
</evidence>
<dbReference type="GO" id="GO:0009279">
    <property type="term" value="C:cell outer membrane"/>
    <property type="evidence" value="ECO:0007669"/>
    <property type="project" value="UniProtKB-SubCell"/>
</dbReference>
<evidence type="ECO:0000256" key="4">
    <source>
        <dbReference type="ARBA" id="ARBA00022452"/>
    </source>
</evidence>
<dbReference type="GO" id="GO:1990281">
    <property type="term" value="C:efflux pump complex"/>
    <property type="evidence" value="ECO:0007669"/>
    <property type="project" value="TreeGrafter"/>
</dbReference>
<comment type="similarity">
    <text evidence="2">Belongs to the outer membrane factor (OMF) (TC 1.B.17) family.</text>
</comment>
<dbReference type="Pfam" id="PF02321">
    <property type="entry name" value="OEP"/>
    <property type="match status" value="2"/>
</dbReference>
<dbReference type="PANTHER" id="PTHR30026:SF20">
    <property type="entry name" value="OUTER MEMBRANE PROTEIN TOLC"/>
    <property type="match status" value="1"/>
</dbReference>
<evidence type="ECO:0000256" key="5">
    <source>
        <dbReference type="ARBA" id="ARBA00022692"/>
    </source>
</evidence>
<dbReference type="AlphaFoldDB" id="A0A327QKL8"/>